<evidence type="ECO:0000313" key="1">
    <source>
        <dbReference type="EMBL" id="MFC5713587.1"/>
    </source>
</evidence>
<keyword evidence="2" id="KW-1185">Reference proteome</keyword>
<dbReference type="RefSeq" id="WP_100398180.1">
    <property type="nucleotide sequence ID" value="NZ_JBHSOZ010000005.1"/>
</dbReference>
<evidence type="ECO:0000313" key="2">
    <source>
        <dbReference type="Proteomes" id="UP001596142"/>
    </source>
</evidence>
<proteinExistence type="predicted"/>
<dbReference type="EMBL" id="JBHSOZ010000005">
    <property type="protein sequence ID" value="MFC5713587.1"/>
    <property type="molecule type" value="Genomic_DNA"/>
</dbReference>
<reference evidence="2" key="1">
    <citation type="journal article" date="2019" name="Int. J. Syst. Evol. Microbiol.">
        <title>The Global Catalogue of Microorganisms (GCM) 10K type strain sequencing project: providing services to taxonomists for standard genome sequencing and annotation.</title>
        <authorList>
            <consortium name="The Broad Institute Genomics Platform"/>
            <consortium name="The Broad Institute Genome Sequencing Center for Infectious Disease"/>
            <person name="Wu L."/>
            <person name="Ma J."/>
        </authorList>
    </citation>
    <scope>NUCLEOTIDE SEQUENCE [LARGE SCALE GENOMIC DNA]</scope>
    <source>
        <strain evidence="2">CECT 7184</strain>
    </source>
</reference>
<protein>
    <submittedName>
        <fullName evidence="1">YheE family protein</fullName>
    </submittedName>
</protein>
<dbReference type="PIRSF" id="PIRSF037692">
    <property type="entry name" value="UCP037692"/>
    <property type="match status" value="1"/>
</dbReference>
<name>A0ABW0YS73_9BACI</name>
<organism evidence="1 2">
    <name type="scientific">Thalassorhabdus alkalitolerans</name>
    <dbReference type="NCBI Taxonomy" id="2282697"/>
    <lineage>
        <taxon>Bacteria</taxon>
        <taxon>Bacillati</taxon>
        <taxon>Bacillota</taxon>
        <taxon>Bacilli</taxon>
        <taxon>Bacillales</taxon>
        <taxon>Bacillaceae</taxon>
        <taxon>Thalassorhabdus</taxon>
    </lineage>
</organism>
<sequence length="74" mass="9264">MISHFQWKELRNNLVRREWAFSFYYKGTFYKGTYYKDGTIEWTLKEPENEKEKVEQQIHDLMLYHIYEDHNPIS</sequence>
<gene>
    <name evidence="1" type="ORF">ACFPU1_12410</name>
</gene>
<dbReference type="Proteomes" id="UP001596142">
    <property type="component" value="Unassembled WGS sequence"/>
</dbReference>
<dbReference type="Pfam" id="PF17277">
    <property type="entry name" value="DUF5342"/>
    <property type="match status" value="1"/>
</dbReference>
<comment type="caution">
    <text evidence="1">The sequence shown here is derived from an EMBL/GenBank/DDBJ whole genome shotgun (WGS) entry which is preliminary data.</text>
</comment>
<dbReference type="InterPro" id="IPR017263">
    <property type="entry name" value="UCP037692"/>
</dbReference>
<accession>A0ABW0YS73</accession>